<dbReference type="AlphaFoldDB" id="A0A7M2RMW8"/>
<accession>A0A7M2RMW8</accession>
<dbReference type="Pfam" id="PF00528">
    <property type="entry name" value="BPD_transp_1"/>
    <property type="match status" value="1"/>
</dbReference>
<feature type="transmembrane region" description="Helical" evidence="7">
    <location>
        <begin position="133"/>
        <end position="152"/>
    </location>
</feature>
<dbReference type="SUPFAM" id="SSF161098">
    <property type="entry name" value="MetI-like"/>
    <property type="match status" value="1"/>
</dbReference>
<dbReference type="Proteomes" id="UP000593601">
    <property type="component" value="Chromosome"/>
</dbReference>
<dbReference type="Gene3D" id="1.10.3720.10">
    <property type="entry name" value="MetI-like"/>
    <property type="match status" value="1"/>
</dbReference>
<evidence type="ECO:0000313" key="9">
    <source>
        <dbReference type="EMBL" id="QOV20907.1"/>
    </source>
</evidence>
<evidence type="ECO:0000256" key="2">
    <source>
        <dbReference type="ARBA" id="ARBA00022448"/>
    </source>
</evidence>
<feature type="transmembrane region" description="Helical" evidence="7">
    <location>
        <begin position="235"/>
        <end position="256"/>
    </location>
</feature>
<feature type="transmembrane region" description="Helical" evidence="7">
    <location>
        <begin position="102"/>
        <end position="121"/>
    </location>
</feature>
<feature type="transmembrane region" description="Helical" evidence="7">
    <location>
        <begin position="5"/>
        <end position="24"/>
    </location>
</feature>
<dbReference type="EMBL" id="CP063304">
    <property type="protein sequence ID" value="QOV20907.1"/>
    <property type="molecule type" value="Genomic_DNA"/>
</dbReference>
<evidence type="ECO:0000259" key="8">
    <source>
        <dbReference type="PROSITE" id="PS50928"/>
    </source>
</evidence>
<comment type="similarity">
    <text evidence="7">Belongs to the binding-protein-dependent transport system permease family.</text>
</comment>
<feature type="transmembrane region" description="Helical" evidence="7">
    <location>
        <begin position="181"/>
        <end position="199"/>
    </location>
</feature>
<dbReference type="InterPro" id="IPR050901">
    <property type="entry name" value="BP-dep_ABC_trans_perm"/>
</dbReference>
<dbReference type="CDD" id="cd06261">
    <property type="entry name" value="TM_PBP2"/>
    <property type="match status" value="1"/>
</dbReference>
<evidence type="ECO:0000256" key="3">
    <source>
        <dbReference type="ARBA" id="ARBA00022475"/>
    </source>
</evidence>
<dbReference type="KEGG" id="bliq:INP51_03040"/>
<protein>
    <submittedName>
        <fullName evidence="9">Carbohydrate ABC transporter permease</fullName>
    </submittedName>
</protein>
<dbReference type="PANTHER" id="PTHR32243">
    <property type="entry name" value="MALTOSE TRANSPORT SYSTEM PERMEASE-RELATED"/>
    <property type="match status" value="1"/>
</dbReference>
<dbReference type="InterPro" id="IPR000515">
    <property type="entry name" value="MetI-like"/>
</dbReference>
<keyword evidence="2 7" id="KW-0813">Transport</keyword>
<organism evidence="9 10">
    <name type="scientific">Blautia liquoris</name>
    <dbReference type="NCBI Taxonomy" id="2779518"/>
    <lineage>
        <taxon>Bacteria</taxon>
        <taxon>Bacillati</taxon>
        <taxon>Bacillota</taxon>
        <taxon>Clostridia</taxon>
        <taxon>Lachnospirales</taxon>
        <taxon>Lachnospiraceae</taxon>
        <taxon>Blautia</taxon>
    </lineage>
</organism>
<dbReference type="PROSITE" id="PS50928">
    <property type="entry name" value="ABC_TM1"/>
    <property type="match status" value="1"/>
</dbReference>
<evidence type="ECO:0000313" key="10">
    <source>
        <dbReference type="Proteomes" id="UP000593601"/>
    </source>
</evidence>
<dbReference type="GO" id="GO:0055085">
    <property type="term" value="P:transmembrane transport"/>
    <property type="evidence" value="ECO:0007669"/>
    <property type="project" value="InterPro"/>
</dbReference>
<evidence type="ECO:0000256" key="4">
    <source>
        <dbReference type="ARBA" id="ARBA00022692"/>
    </source>
</evidence>
<evidence type="ECO:0000256" key="7">
    <source>
        <dbReference type="RuleBase" id="RU363032"/>
    </source>
</evidence>
<dbReference type="PANTHER" id="PTHR32243:SF24">
    <property type="entry name" value="DIACETYLCHITOBIOSE UPTAKE SYSTEM PERMEASE PROTEIN NGCG"/>
    <property type="match status" value="1"/>
</dbReference>
<keyword evidence="3" id="KW-1003">Cell membrane</keyword>
<evidence type="ECO:0000256" key="5">
    <source>
        <dbReference type="ARBA" id="ARBA00022989"/>
    </source>
</evidence>
<reference evidence="9 10" key="1">
    <citation type="submission" date="2020-10" db="EMBL/GenBank/DDBJ databases">
        <title>Blautia liquoris sp.nov., isolated from the mud in a fermentation cellar used for the production of Chinese strong-flavoured liquor.</title>
        <authorList>
            <person name="Lu L."/>
        </authorList>
    </citation>
    <scope>NUCLEOTIDE SEQUENCE [LARGE SCALE GENOMIC DNA]</scope>
    <source>
        <strain evidence="9 10">LZLJ-3</strain>
    </source>
</reference>
<dbReference type="GO" id="GO:0005886">
    <property type="term" value="C:plasma membrane"/>
    <property type="evidence" value="ECO:0007669"/>
    <property type="project" value="UniProtKB-SubCell"/>
</dbReference>
<dbReference type="InterPro" id="IPR035906">
    <property type="entry name" value="MetI-like_sf"/>
</dbReference>
<keyword evidence="10" id="KW-1185">Reference proteome</keyword>
<keyword evidence="4 7" id="KW-0812">Transmembrane</keyword>
<feature type="domain" description="ABC transmembrane type-1" evidence="8">
    <location>
        <begin position="65"/>
        <end position="256"/>
    </location>
</feature>
<feature type="transmembrane region" description="Helical" evidence="7">
    <location>
        <begin position="71"/>
        <end position="90"/>
    </location>
</feature>
<gene>
    <name evidence="9" type="ORF">INP51_03040</name>
</gene>
<name>A0A7M2RMW8_9FIRM</name>
<keyword evidence="6 7" id="KW-0472">Membrane</keyword>
<evidence type="ECO:0000256" key="6">
    <source>
        <dbReference type="ARBA" id="ARBA00023136"/>
    </source>
</evidence>
<keyword evidence="5 7" id="KW-1133">Transmembrane helix</keyword>
<comment type="subcellular location">
    <subcellularLocation>
        <location evidence="1 7">Cell membrane</location>
        <topology evidence="1 7">Multi-pass membrane protein</topology>
    </subcellularLocation>
</comment>
<proteinExistence type="inferred from homology"/>
<evidence type="ECO:0000256" key="1">
    <source>
        <dbReference type="ARBA" id="ARBA00004651"/>
    </source>
</evidence>
<sequence length="270" mass="30279">MNPKIIINVVVALLFISPLYWTFITSIKEKAEVYGTPPTLFPKSFSLENYTKIFTINDGIYLSYFFNSLKITIITVFFVCAISVLAGYGFSKLAFPGKGMWMTLIMLALMVPFQALMVPLYNIMSELNLLNSQLSLIFIYATFQTPFCVFMMKNSFDMIPKELGEAAVIDGAGRFRTFSKIYFPLVLSGIVTVGVYSAYTTWNDYIIALVFANTNMKTFNVGLVNMALGDYGTDWGILTSGSFVGLIPILIMFIFLQKYFVKGMMSGALK</sequence>